<evidence type="ECO:0000256" key="8">
    <source>
        <dbReference type="ARBA" id="ARBA00022840"/>
    </source>
</evidence>
<evidence type="ECO:0000256" key="4">
    <source>
        <dbReference type="ARBA" id="ARBA00022679"/>
    </source>
</evidence>
<evidence type="ECO:0000259" key="11">
    <source>
        <dbReference type="Pfam" id="PF00294"/>
    </source>
</evidence>
<dbReference type="SUPFAM" id="SSF53613">
    <property type="entry name" value="Ribokinase-like"/>
    <property type="match status" value="1"/>
</dbReference>
<comment type="catalytic activity">
    <reaction evidence="10">
        <text>adenosine + ATP = AMP + ADP + H(+)</text>
        <dbReference type="Rhea" id="RHEA:20824"/>
        <dbReference type="ChEBI" id="CHEBI:15378"/>
        <dbReference type="ChEBI" id="CHEBI:16335"/>
        <dbReference type="ChEBI" id="CHEBI:30616"/>
        <dbReference type="ChEBI" id="CHEBI:456215"/>
        <dbReference type="ChEBI" id="CHEBI:456216"/>
        <dbReference type="EC" id="2.7.1.20"/>
    </reaction>
</comment>
<feature type="domain" description="Carbohydrate kinase PfkB" evidence="11">
    <location>
        <begin position="56"/>
        <end position="334"/>
    </location>
</feature>
<dbReference type="GO" id="GO:0006166">
    <property type="term" value="P:purine ribonucleoside salvage"/>
    <property type="evidence" value="ECO:0007669"/>
    <property type="project" value="UniProtKB-KW"/>
</dbReference>
<dbReference type="EC" id="2.7.1.20" evidence="3 10"/>
<dbReference type="EMBL" id="OU896710">
    <property type="protein sequence ID" value="CAH1163651.1"/>
    <property type="molecule type" value="Genomic_DNA"/>
</dbReference>
<keyword evidence="4 10" id="KW-0808">Transferase</keyword>
<comment type="cofactor">
    <cofactor evidence="10">
        <name>Mg(2+)</name>
        <dbReference type="ChEBI" id="CHEBI:18420"/>
    </cofactor>
    <text evidence="10">Binds 3 Mg(2+) ions per subunit.</text>
</comment>
<name>A0A9P0DKS6_PHACE</name>
<keyword evidence="6 10" id="KW-0547">Nucleotide-binding</keyword>
<evidence type="ECO:0000256" key="10">
    <source>
        <dbReference type="RuleBase" id="RU368116"/>
    </source>
</evidence>
<keyword evidence="7 10" id="KW-0418">Kinase</keyword>
<keyword evidence="8 10" id="KW-0067">ATP-binding</keyword>
<evidence type="ECO:0000256" key="6">
    <source>
        <dbReference type="ARBA" id="ARBA00022741"/>
    </source>
</evidence>
<comment type="subunit">
    <text evidence="10">Monomer.</text>
</comment>
<sequence length="342" mass="38528">MKRVVAFGNPLLDTTVFINDSYLLNKYNLQDDGQKEIGLEEMERLSSDIKSYKEYYTAGGCSQNALRVLQWLLQKQCEATIFGSVGHDQEANILKKLIEDDGVTTRYILQENLPTGKTIALVKELNRSLVAYLGAAENLPLESLLAETEFHDYLKNADFIYMEGFFLTNRVNAAQYILNLCNQINKIFIFNISGEYLLNILPDTVKYFVENSDVVFGNKREYEALRNQMGMRSLEELADYIIKNGKNRMKEYGKIVIITDGANMGKCFYGGDRIHNFVVPLLNTEDIKDTTGAGDAFTGGFIAGLCSEKSIEECAKIGCYAAHEIIKQTGCSIPRFIPNILE</sequence>
<dbReference type="GO" id="GO:0005829">
    <property type="term" value="C:cytosol"/>
    <property type="evidence" value="ECO:0007669"/>
    <property type="project" value="TreeGrafter"/>
</dbReference>
<feature type="active site" description="Proton acceptor" evidence="9">
    <location>
        <position position="295"/>
    </location>
</feature>
<keyword evidence="10" id="KW-0539">Nucleus</keyword>
<dbReference type="InterPro" id="IPR002173">
    <property type="entry name" value="Carboh/pur_kinase_PfkB_CS"/>
</dbReference>
<dbReference type="AlphaFoldDB" id="A0A9P0DKS6"/>
<proteinExistence type="inferred from homology"/>
<comment type="subcellular location">
    <subcellularLocation>
        <location evidence="10">Nucleus</location>
    </subcellularLocation>
</comment>
<organism evidence="12 13">
    <name type="scientific">Phaedon cochleariae</name>
    <name type="common">Mustard beetle</name>
    <dbReference type="NCBI Taxonomy" id="80249"/>
    <lineage>
        <taxon>Eukaryota</taxon>
        <taxon>Metazoa</taxon>
        <taxon>Ecdysozoa</taxon>
        <taxon>Arthropoda</taxon>
        <taxon>Hexapoda</taxon>
        <taxon>Insecta</taxon>
        <taxon>Pterygota</taxon>
        <taxon>Neoptera</taxon>
        <taxon>Endopterygota</taxon>
        <taxon>Coleoptera</taxon>
        <taxon>Polyphaga</taxon>
        <taxon>Cucujiformia</taxon>
        <taxon>Chrysomeloidea</taxon>
        <taxon>Chrysomelidae</taxon>
        <taxon>Chrysomelinae</taxon>
        <taxon>Chrysomelini</taxon>
        <taxon>Phaedon</taxon>
    </lineage>
</organism>
<reference evidence="12" key="2">
    <citation type="submission" date="2022-10" db="EMBL/GenBank/DDBJ databases">
        <authorList>
            <consortium name="ENA_rothamsted_submissions"/>
            <consortium name="culmorum"/>
            <person name="King R."/>
        </authorList>
    </citation>
    <scope>NUCLEOTIDE SEQUENCE</scope>
</reference>
<dbReference type="GO" id="GO:0004001">
    <property type="term" value="F:adenosine kinase activity"/>
    <property type="evidence" value="ECO:0007669"/>
    <property type="project" value="UniProtKB-UniRule"/>
</dbReference>
<comment type="similarity">
    <text evidence="2 10">Belongs to the carbohydrate kinase PfkB family.</text>
</comment>
<dbReference type="PANTHER" id="PTHR45769">
    <property type="entry name" value="ADENOSINE KINASE"/>
    <property type="match status" value="1"/>
</dbReference>
<dbReference type="InterPro" id="IPR029056">
    <property type="entry name" value="Ribokinase-like"/>
</dbReference>
<reference evidence="12" key="1">
    <citation type="submission" date="2022-01" db="EMBL/GenBank/DDBJ databases">
        <authorList>
            <person name="King R."/>
        </authorList>
    </citation>
    <scope>NUCLEOTIDE SEQUENCE</scope>
</reference>
<gene>
    <name evidence="12" type="ORF">PHAECO_LOCUS7910</name>
</gene>
<dbReference type="PRINTS" id="PR00989">
    <property type="entry name" value="ADENOKINASE"/>
</dbReference>
<evidence type="ECO:0000256" key="9">
    <source>
        <dbReference type="PIRSR" id="PIRSR601805-1"/>
    </source>
</evidence>
<dbReference type="Pfam" id="PF00294">
    <property type="entry name" value="PfkB"/>
    <property type="match status" value="1"/>
</dbReference>
<comment type="function">
    <text evidence="10">ATP dependent phosphorylation of adenosine and other related nucleoside analogs to monophosphate derivatives.</text>
</comment>
<dbReference type="InterPro" id="IPR001805">
    <property type="entry name" value="Adenokinase"/>
</dbReference>
<evidence type="ECO:0000256" key="7">
    <source>
        <dbReference type="ARBA" id="ARBA00022777"/>
    </source>
</evidence>
<dbReference type="GO" id="GO:0006144">
    <property type="term" value="P:purine nucleobase metabolic process"/>
    <property type="evidence" value="ECO:0007669"/>
    <property type="project" value="TreeGrafter"/>
</dbReference>
<evidence type="ECO:0000256" key="2">
    <source>
        <dbReference type="ARBA" id="ARBA00010688"/>
    </source>
</evidence>
<evidence type="ECO:0000256" key="5">
    <source>
        <dbReference type="ARBA" id="ARBA00022726"/>
    </source>
</evidence>
<evidence type="ECO:0000313" key="12">
    <source>
        <dbReference type="EMBL" id="CAH1163651.1"/>
    </source>
</evidence>
<dbReference type="PROSITE" id="PS00584">
    <property type="entry name" value="PFKB_KINASES_2"/>
    <property type="match status" value="1"/>
</dbReference>
<dbReference type="OrthoDB" id="432447at2759"/>
<dbReference type="InterPro" id="IPR011611">
    <property type="entry name" value="PfkB_dom"/>
</dbReference>
<accession>A0A9P0DKS6</accession>
<dbReference type="Gene3D" id="3.30.1110.10">
    <property type="match status" value="1"/>
</dbReference>
<dbReference type="GO" id="GO:0044209">
    <property type="term" value="P:AMP salvage"/>
    <property type="evidence" value="ECO:0007669"/>
    <property type="project" value="UniProtKB-UniRule"/>
</dbReference>
<comment type="pathway">
    <text evidence="1 10">Purine metabolism; AMP biosynthesis via salvage pathway; AMP from adenosine: step 1/1.</text>
</comment>
<keyword evidence="13" id="KW-1185">Reference proteome</keyword>
<evidence type="ECO:0000313" key="13">
    <source>
        <dbReference type="Proteomes" id="UP001153737"/>
    </source>
</evidence>
<dbReference type="CDD" id="cd01168">
    <property type="entry name" value="adenosine_kinase"/>
    <property type="match status" value="1"/>
</dbReference>
<dbReference type="Gene3D" id="3.40.1190.20">
    <property type="match status" value="1"/>
</dbReference>
<keyword evidence="5 10" id="KW-0660">Purine salvage</keyword>
<keyword evidence="10" id="KW-0460">Magnesium</keyword>
<dbReference type="GO" id="GO:0005634">
    <property type="term" value="C:nucleus"/>
    <property type="evidence" value="ECO:0007669"/>
    <property type="project" value="UniProtKB-SubCell"/>
</dbReference>
<dbReference type="Proteomes" id="UP001153737">
    <property type="component" value="Chromosome 4"/>
</dbReference>
<evidence type="ECO:0000256" key="3">
    <source>
        <dbReference type="ARBA" id="ARBA00012119"/>
    </source>
</evidence>
<protein>
    <recommendedName>
        <fullName evidence="3 10">Adenosine kinase</fullName>
        <shortName evidence="10">AK</shortName>
        <ecNumber evidence="3 10">2.7.1.20</ecNumber>
    </recommendedName>
    <alternativeName>
        <fullName evidence="10">Adenosine 5'-phosphotransferase</fullName>
    </alternativeName>
</protein>
<dbReference type="GO" id="GO:0005524">
    <property type="term" value="F:ATP binding"/>
    <property type="evidence" value="ECO:0007669"/>
    <property type="project" value="UniProtKB-UniRule"/>
</dbReference>
<dbReference type="PANTHER" id="PTHR45769:SF3">
    <property type="entry name" value="ADENOSINE KINASE"/>
    <property type="match status" value="1"/>
</dbReference>
<evidence type="ECO:0000256" key="1">
    <source>
        <dbReference type="ARBA" id="ARBA00004801"/>
    </source>
</evidence>